<protein>
    <submittedName>
        <fullName evidence="1">Uncharacterized protein</fullName>
    </submittedName>
</protein>
<feature type="non-terminal residue" evidence="1">
    <location>
        <position position="230"/>
    </location>
</feature>
<dbReference type="EMBL" id="UINC01226491">
    <property type="protein sequence ID" value="SVE56996.1"/>
    <property type="molecule type" value="Genomic_DNA"/>
</dbReference>
<proteinExistence type="predicted"/>
<gene>
    <name evidence="1" type="ORF">METZ01_LOCUS509850</name>
</gene>
<organism evidence="1">
    <name type="scientific">marine metagenome</name>
    <dbReference type="NCBI Taxonomy" id="408172"/>
    <lineage>
        <taxon>unclassified sequences</taxon>
        <taxon>metagenomes</taxon>
        <taxon>ecological metagenomes</taxon>
    </lineage>
</organism>
<reference evidence="1" key="1">
    <citation type="submission" date="2018-05" db="EMBL/GenBank/DDBJ databases">
        <authorList>
            <person name="Lanie J.A."/>
            <person name="Ng W.-L."/>
            <person name="Kazmierczak K.M."/>
            <person name="Andrzejewski T.M."/>
            <person name="Davidsen T.M."/>
            <person name="Wayne K.J."/>
            <person name="Tettelin H."/>
            <person name="Glass J.I."/>
            <person name="Rusch D."/>
            <person name="Podicherti R."/>
            <person name="Tsui H.-C.T."/>
            <person name="Winkler M.E."/>
        </authorList>
    </citation>
    <scope>NUCLEOTIDE SEQUENCE</scope>
</reference>
<evidence type="ECO:0000313" key="1">
    <source>
        <dbReference type="EMBL" id="SVE56996.1"/>
    </source>
</evidence>
<accession>A0A383EJF0</accession>
<dbReference type="AlphaFoldDB" id="A0A383EJF0"/>
<sequence>MEGLAGFDIGHDSRHHPALFFHVHNINDVPHLATREAIKEIDVSHQQEGSSIELSHIKLSLARAYYGKNNIHSAMAEYSDLVKNYDQMNKEGHKELSELYINAGFNKKAIGSLLNYYNLLLPNSLEAHGTINKLKEITGLSWVINTNSSNEERYLLSDNNKIFHLSNNIVEIYRTGLGAQLNRVKLGENVQGIVDVNVDDKNLMLLIVRLELKEFEWGIDELDEGAHRRN</sequence>
<name>A0A383EJF0_9ZZZZ</name>